<sequence>MSEPATEHRVKILFELEQDEDGYPPASAETLWAIKVGDGLFKIDNIPFFALGIAVNDIVSAVPEENVFRFKEVAQPSGHSTIRVVVYDAADVAAVRILFKHLGCSTELSHLPRLLAVDVPPSVSWEELKQALESGRHQDRWGYEEACLAQP</sequence>
<name>A0A1I0I829_9BACT</name>
<keyword evidence="2" id="KW-1185">Reference proteome</keyword>
<reference evidence="2" key="1">
    <citation type="submission" date="2016-10" db="EMBL/GenBank/DDBJ databases">
        <authorList>
            <person name="Varghese N."/>
            <person name="Submissions S."/>
        </authorList>
    </citation>
    <scope>NUCLEOTIDE SEQUENCE [LARGE SCALE GENOMIC DNA]</scope>
    <source>
        <strain evidence="2">DSM 16858</strain>
    </source>
</reference>
<protein>
    <recommendedName>
        <fullName evidence="3">DUF4265 domain-containing protein</fullName>
    </recommendedName>
</protein>
<dbReference type="Pfam" id="PF14085">
    <property type="entry name" value="DUF4265"/>
    <property type="match status" value="1"/>
</dbReference>
<organism evidence="1 2">
    <name type="scientific">Stigmatella erecta</name>
    <dbReference type="NCBI Taxonomy" id="83460"/>
    <lineage>
        <taxon>Bacteria</taxon>
        <taxon>Pseudomonadati</taxon>
        <taxon>Myxococcota</taxon>
        <taxon>Myxococcia</taxon>
        <taxon>Myxococcales</taxon>
        <taxon>Cystobacterineae</taxon>
        <taxon>Archangiaceae</taxon>
        <taxon>Stigmatella</taxon>
    </lineage>
</organism>
<dbReference type="InterPro" id="IPR025361">
    <property type="entry name" value="DUF4265"/>
</dbReference>
<proteinExistence type="predicted"/>
<gene>
    <name evidence="1" type="ORF">SAMN05443639_105355</name>
</gene>
<dbReference type="RefSeq" id="WP_093519970.1">
    <property type="nucleotide sequence ID" value="NZ_FOIJ01000005.1"/>
</dbReference>
<dbReference type="AlphaFoldDB" id="A0A1I0I829"/>
<evidence type="ECO:0000313" key="1">
    <source>
        <dbReference type="EMBL" id="SET92688.1"/>
    </source>
</evidence>
<evidence type="ECO:0000313" key="2">
    <source>
        <dbReference type="Proteomes" id="UP000199181"/>
    </source>
</evidence>
<dbReference type="Proteomes" id="UP000199181">
    <property type="component" value="Unassembled WGS sequence"/>
</dbReference>
<accession>A0A1I0I829</accession>
<evidence type="ECO:0008006" key="3">
    <source>
        <dbReference type="Google" id="ProtNLM"/>
    </source>
</evidence>
<dbReference type="EMBL" id="FOIJ01000005">
    <property type="protein sequence ID" value="SET92688.1"/>
    <property type="molecule type" value="Genomic_DNA"/>
</dbReference>